<dbReference type="RefSeq" id="WP_344126914.1">
    <property type="nucleotide sequence ID" value="NZ_BAAALT010000027.1"/>
</dbReference>
<gene>
    <name evidence="1" type="ORF">GCM10009682_11050</name>
</gene>
<sequence length="242" mass="26200">MAWAEQPRDPSRHLLVWRGEGHAPDGSRLLTAVPLTEAGHTLAEAVANARSVDAAIESEADPLVEVPYDTLSLSRQQASAIATMFRDFALRVLPGTTVGPLVTDDSLSELAERCAGRMRQRTMQYAFADPRVAADPARHFVTLARYVSTGDGRQVAVPVELDAPVADWRSSVAAGRVHEPNVTYAYPDVLSLSLARTRIIAELLHEYAARMRPGVAVGAVGSSGELSRFLEELATDLQTRDT</sequence>
<dbReference type="EMBL" id="BAAALT010000027">
    <property type="protein sequence ID" value="GAA1790832.1"/>
    <property type="molecule type" value="Genomic_DNA"/>
</dbReference>
<keyword evidence="2" id="KW-1185">Reference proteome</keyword>
<evidence type="ECO:0000313" key="2">
    <source>
        <dbReference type="Proteomes" id="UP001500218"/>
    </source>
</evidence>
<name>A0ABN2LJW9_9ACTN</name>
<protein>
    <submittedName>
        <fullName evidence="1">Uncharacterized protein</fullName>
    </submittedName>
</protein>
<evidence type="ECO:0000313" key="1">
    <source>
        <dbReference type="EMBL" id="GAA1790832.1"/>
    </source>
</evidence>
<organism evidence="1 2">
    <name type="scientific">Luedemannella flava</name>
    <dbReference type="NCBI Taxonomy" id="349316"/>
    <lineage>
        <taxon>Bacteria</taxon>
        <taxon>Bacillati</taxon>
        <taxon>Actinomycetota</taxon>
        <taxon>Actinomycetes</taxon>
        <taxon>Micromonosporales</taxon>
        <taxon>Micromonosporaceae</taxon>
        <taxon>Luedemannella</taxon>
    </lineage>
</organism>
<comment type="caution">
    <text evidence="1">The sequence shown here is derived from an EMBL/GenBank/DDBJ whole genome shotgun (WGS) entry which is preliminary data.</text>
</comment>
<reference evidence="1 2" key="1">
    <citation type="journal article" date="2019" name="Int. J. Syst. Evol. Microbiol.">
        <title>The Global Catalogue of Microorganisms (GCM) 10K type strain sequencing project: providing services to taxonomists for standard genome sequencing and annotation.</title>
        <authorList>
            <consortium name="The Broad Institute Genomics Platform"/>
            <consortium name="The Broad Institute Genome Sequencing Center for Infectious Disease"/>
            <person name="Wu L."/>
            <person name="Ma J."/>
        </authorList>
    </citation>
    <scope>NUCLEOTIDE SEQUENCE [LARGE SCALE GENOMIC DNA]</scope>
    <source>
        <strain evidence="1 2">JCM 13250</strain>
    </source>
</reference>
<accession>A0ABN2LJW9</accession>
<proteinExistence type="predicted"/>
<dbReference type="Proteomes" id="UP001500218">
    <property type="component" value="Unassembled WGS sequence"/>
</dbReference>